<feature type="transmembrane region" description="Helical" evidence="1">
    <location>
        <begin position="86"/>
        <end position="108"/>
    </location>
</feature>
<evidence type="ECO:0000313" key="3">
    <source>
        <dbReference type="Proteomes" id="UP001596074"/>
    </source>
</evidence>
<evidence type="ECO:0000256" key="1">
    <source>
        <dbReference type="SAM" id="Phobius"/>
    </source>
</evidence>
<keyword evidence="1" id="KW-1133">Transmembrane helix</keyword>
<accession>A0ABW0ZU56</accession>
<dbReference type="Proteomes" id="UP001596074">
    <property type="component" value="Unassembled WGS sequence"/>
</dbReference>
<sequence length="214" mass="21474">MVVLRALVRPVARSMVWMAPAAGAGLGLVLVAVPLVLSLELDAGTVLYLLRMAALSGALGMAFVLDDPARHTTDVVPVQRPVRQGLRLVLALPPLAAWWAVVCALAAAGTEGGGLPVGAATLEAAALVAAALAIAAGAVRFTSAASPGLAAGGAVLAIAIASAVLPGGLALTVPLGDDRWEEAHRLWAAVLTLGLAAWTVLAQEPAGRRSRVTS</sequence>
<evidence type="ECO:0008006" key="4">
    <source>
        <dbReference type="Google" id="ProtNLM"/>
    </source>
</evidence>
<keyword evidence="3" id="KW-1185">Reference proteome</keyword>
<protein>
    <recommendedName>
        <fullName evidence="4">ABC transporter</fullName>
    </recommendedName>
</protein>
<feature type="transmembrane region" description="Helical" evidence="1">
    <location>
        <begin position="148"/>
        <end position="171"/>
    </location>
</feature>
<organism evidence="2 3">
    <name type="scientific">Actinomadura rugatobispora</name>
    <dbReference type="NCBI Taxonomy" id="1994"/>
    <lineage>
        <taxon>Bacteria</taxon>
        <taxon>Bacillati</taxon>
        <taxon>Actinomycetota</taxon>
        <taxon>Actinomycetes</taxon>
        <taxon>Streptosporangiales</taxon>
        <taxon>Thermomonosporaceae</taxon>
        <taxon>Actinomadura</taxon>
    </lineage>
</organism>
<name>A0ABW0ZU56_9ACTN</name>
<evidence type="ECO:0000313" key="2">
    <source>
        <dbReference type="EMBL" id="MFC5746023.1"/>
    </source>
</evidence>
<keyword evidence="1" id="KW-0812">Transmembrane</keyword>
<feature type="transmembrane region" description="Helical" evidence="1">
    <location>
        <begin position="183"/>
        <end position="201"/>
    </location>
</feature>
<reference evidence="3" key="1">
    <citation type="journal article" date="2019" name="Int. J. Syst. Evol. Microbiol.">
        <title>The Global Catalogue of Microorganisms (GCM) 10K type strain sequencing project: providing services to taxonomists for standard genome sequencing and annotation.</title>
        <authorList>
            <consortium name="The Broad Institute Genomics Platform"/>
            <consortium name="The Broad Institute Genome Sequencing Center for Infectious Disease"/>
            <person name="Wu L."/>
            <person name="Ma J."/>
        </authorList>
    </citation>
    <scope>NUCLEOTIDE SEQUENCE [LARGE SCALE GENOMIC DNA]</scope>
    <source>
        <strain evidence="3">KCTC 42087</strain>
    </source>
</reference>
<dbReference type="RefSeq" id="WP_378281640.1">
    <property type="nucleotide sequence ID" value="NZ_JBHSON010000011.1"/>
</dbReference>
<dbReference type="EMBL" id="JBHSON010000011">
    <property type="protein sequence ID" value="MFC5746023.1"/>
    <property type="molecule type" value="Genomic_DNA"/>
</dbReference>
<feature type="transmembrane region" description="Helical" evidence="1">
    <location>
        <begin position="114"/>
        <end position="136"/>
    </location>
</feature>
<keyword evidence="1" id="KW-0472">Membrane</keyword>
<comment type="caution">
    <text evidence="2">The sequence shown here is derived from an EMBL/GenBank/DDBJ whole genome shotgun (WGS) entry which is preliminary data.</text>
</comment>
<feature type="transmembrane region" description="Helical" evidence="1">
    <location>
        <begin position="48"/>
        <end position="65"/>
    </location>
</feature>
<gene>
    <name evidence="2" type="ORF">ACFPZN_10420</name>
</gene>
<proteinExistence type="predicted"/>